<comment type="caution">
    <text evidence="1">The sequence shown here is derived from an EMBL/GenBank/DDBJ whole genome shotgun (WGS) entry which is preliminary data.</text>
</comment>
<accession>A0A510Y9Y3</accession>
<name>A0A510Y9Y3_MARHA</name>
<dbReference type="AlphaFoldDB" id="A0A510Y9Y3"/>
<sequence length="421" mass="49667">MKVIILDEKIEESEDRCYLCSSTLKEYINSLPNDYKDYDIQRGIVSNLYLDNLVETILTKGHIPPITLVVYQKDFPKNDNIEKFRILDGLQRTYRLKVIWDTIQFIIREGIDHNSFSMNKYQLSRKFKSVLSEFGSNTSILYKLLQISADKKITPQKLISYFNEKQWFEIWVNLSPDKEIKKMLVLNAGHKQMSLKHQLELYFLNLLPIVNEIGEEYSEDFKLYREREVSSAQFTKKRKKGEFYFPHLISSILSFVRGEVITTNTKLVREINNNEDTKLDEFLYYLNQDFIKGVIKFLIELDEILIQDYDEIGEKWISRETVAVGIFGALGRASQQYETLEDRLSIFTDFIRELETSKENLLNVAVYNEARNSIDLSKENVGNLTKKSVYHGITELINNSYNAPIDWRYWFLKKEDNSWDV</sequence>
<gene>
    <name evidence="1" type="ORF">MHA01_30990</name>
</gene>
<keyword evidence="2" id="KW-1185">Reference proteome</keyword>
<proteinExistence type="predicted"/>
<evidence type="ECO:0008006" key="3">
    <source>
        <dbReference type="Google" id="ProtNLM"/>
    </source>
</evidence>
<reference evidence="1 2" key="1">
    <citation type="submission" date="2019-07" db="EMBL/GenBank/DDBJ databases">
        <title>Whole genome shotgun sequence of Marinococcus halophilus NBRC 102359.</title>
        <authorList>
            <person name="Hosoyama A."/>
            <person name="Uohara A."/>
            <person name="Ohji S."/>
            <person name="Ichikawa N."/>
        </authorList>
    </citation>
    <scope>NUCLEOTIDE SEQUENCE [LARGE SCALE GENOMIC DNA]</scope>
    <source>
        <strain evidence="1 2">NBRC 102359</strain>
    </source>
</reference>
<dbReference type="Proteomes" id="UP000321051">
    <property type="component" value="Unassembled WGS sequence"/>
</dbReference>
<evidence type="ECO:0000313" key="1">
    <source>
        <dbReference type="EMBL" id="GEK60194.1"/>
    </source>
</evidence>
<dbReference type="RefSeq" id="WP_094909105.1">
    <property type="nucleotide sequence ID" value="NZ_BJUN01000034.1"/>
</dbReference>
<organism evidence="1 2">
    <name type="scientific">Marinococcus halophilus</name>
    <dbReference type="NCBI Taxonomy" id="1371"/>
    <lineage>
        <taxon>Bacteria</taxon>
        <taxon>Bacillati</taxon>
        <taxon>Bacillota</taxon>
        <taxon>Bacilli</taxon>
        <taxon>Bacillales</taxon>
        <taxon>Bacillaceae</taxon>
        <taxon>Marinococcus</taxon>
    </lineage>
</organism>
<evidence type="ECO:0000313" key="2">
    <source>
        <dbReference type="Proteomes" id="UP000321051"/>
    </source>
</evidence>
<dbReference type="EMBL" id="BJUN01000034">
    <property type="protein sequence ID" value="GEK60194.1"/>
    <property type="molecule type" value="Genomic_DNA"/>
</dbReference>
<dbReference type="OrthoDB" id="5077820at2"/>
<protein>
    <recommendedName>
        <fullName evidence="3">DUF262 domain-containing protein</fullName>
    </recommendedName>
</protein>